<reference evidence="2 3" key="1">
    <citation type="journal article" date="2019" name="Environ. Microbiol.">
        <title>At the nexus of three kingdoms: the genome of the mycorrhizal fungus Gigaspora margarita provides insights into plant, endobacterial and fungal interactions.</title>
        <authorList>
            <person name="Venice F."/>
            <person name="Ghignone S."/>
            <person name="Salvioli di Fossalunga A."/>
            <person name="Amselem J."/>
            <person name="Novero M."/>
            <person name="Xianan X."/>
            <person name="Sedzielewska Toro K."/>
            <person name="Morin E."/>
            <person name="Lipzen A."/>
            <person name="Grigoriev I.V."/>
            <person name="Henrissat B."/>
            <person name="Martin F.M."/>
            <person name="Bonfante P."/>
        </authorList>
    </citation>
    <scope>NUCLEOTIDE SEQUENCE [LARGE SCALE GENOMIC DNA]</scope>
    <source>
        <strain evidence="2 3">BEG34</strain>
    </source>
</reference>
<proteinExistence type="predicted"/>
<evidence type="ECO:0000256" key="1">
    <source>
        <dbReference type="SAM" id="Coils"/>
    </source>
</evidence>
<sequence>MYRTKVENFCPIDFVKAKEYALQIENFHRDREQNNRKSQLIVEKKSHSSDSDIDSITATIEALNINRVKQENDNKIDKIESDIKELMKAVKELTNINSLTRHFISRGSNVVHSSRPQRVNNNTRRYFNC</sequence>
<name>A0A8H3XA57_GIGMA</name>
<dbReference type="AlphaFoldDB" id="A0A8H3XA57"/>
<keyword evidence="3" id="KW-1185">Reference proteome</keyword>
<evidence type="ECO:0000313" key="2">
    <source>
        <dbReference type="EMBL" id="KAF0439665.1"/>
    </source>
</evidence>
<organism evidence="2 3">
    <name type="scientific">Gigaspora margarita</name>
    <dbReference type="NCBI Taxonomy" id="4874"/>
    <lineage>
        <taxon>Eukaryota</taxon>
        <taxon>Fungi</taxon>
        <taxon>Fungi incertae sedis</taxon>
        <taxon>Mucoromycota</taxon>
        <taxon>Glomeromycotina</taxon>
        <taxon>Glomeromycetes</taxon>
        <taxon>Diversisporales</taxon>
        <taxon>Gigasporaceae</taxon>
        <taxon>Gigaspora</taxon>
    </lineage>
</organism>
<comment type="caution">
    <text evidence="2">The sequence shown here is derived from an EMBL/GenBank/DDBJ whole genome shotgun (WGS) entry which is preliminary data.</text>
</comment>
<accession>A0A8H3XA57</accession>
<protein>
    <submittedName>
        <fullName evidence="2">Uncharacterized protein</fullName>
    </submittedName>
</protein>
<feature type="coiled-coil region" evidence="1">
    <location>
        <begin position="69"/>
        <end position="96"/>
    </location>
</feature>
<dbReference type="OrthoDB" id="2446584at2759"/>
<keyword evidence="1" id="KW-0175">Coiled coil</keyword>
<evidence type="ECO:0000313" key="3">
    <source>
        <dbReference type="Proteomes" id="UP000439903"/>
    </source>
</evidence>
<dbReference type="EMBL" id="WTPW01001374">
    <property type="protein sequence ID" value="KAF0439665.1"/>
    <property type="molecule type" value="Genomic_DNA"/>
</dbReference>
<dbReference type="Proteomes" id="UP000439903">
    <property type="component" value="Unassembled WGS sequence"/>
</dbReference>
<gene>
    <name evidence="2" type="ORF">F8M41_004137</name>
</gene>